<comment type="caution">
    <text evidence="2">The sequence shown here is derived from an EMBL/GenBank/DDBJ whole genome shotgun (WGS) entry which is preliminary data.</text>
</comment>
<sequence length="83" mass="9105">MVSGSHSPCPGRRQPRVSDLSSAGSGVASHIVFPCAYCCTESFFATRPMSQLYPTISCHLFEWGPQLQRVSFAGVKKRKGKKK</sequence>
<evidence type="ECO:0000256" key="1">
    <source>
        <dbReference type="SAM" id="MobiDB-lite"/>
    </source>
</evidence>
<dbReference type="EMBL" id="BTGU01000035">
    <property type="protein sequence ID" value="GMN50940.1"/>
    <property type="molecule type" value="Genomic_DNA"/>
</dbReference>
<dbReference type="Proteomes" id="UP001187192">
    <property type="component" value="Unassembled WGS sequence"/>
</dbReference>
<accession>A0AA88AFG0</accession>
<protein>
    <submittedName>
        <fullName evidence="2">Uncharacterized protein</fullName>
    </submittedName>
</protein>
<evidence type="ECO:0000313" key="2">
    <source>
        <dbReference type="EMBL" id="GMN50940.1"/>
    </source>
</evidence>
<proteinExistence type="predicted"/>
<organism evidence="2 3">
    <name type="scientific">Ficus carica</name>
    <name type="common">Common fig</name>
    <dbReference type="NCBI Taxonomy" id="3494"/>
    <lineage>
        <taxon>Eukaryota</taxon>
        <taxon>Viridiplantae</taxon>
        <taxon>Streptophyta</taxon>
        <taxon>Embryophyta</taxon>
        <taxon>Tracheophyta</taxon>
        <taxon>Spermatophyta</taxon>
        <taxon>Magnoliopsida</taxon>
        <taxon>eudicotyledons</taxon>
        <taxon>Gunneridae</taxon>
        <taxon>Pentapetalae</taxon>
        <taxon>rosids</taxon>
        <taxon>fabids</taxon>
        <taxon>Rosales</taxon>
        <taxon>Moraceae</taxon>
        <taxon>Ficeae</taxon>
        <taxon>Ficus</taxon>
    </lineage>
</organism>
<feature type="region of interest" description="Disordered" evidence="1">
    <location>
        <begin position="1"/>
        <end position="22"/>
    </location>
</feature>
<name>A0AA88AFG0_FICCA</name>
<keyword evidence="3" id="KW-1185">Reference proteome</keyword>
<gene>
    <name evidence="2" type="ORF">TIFTF001_020092</name>
</gene>
<dbReference type="AlphaFoldDB" id="A0AA88AFG0"/>
<evidence type="ECO:0000313" key="3">
    <source>
        <dbReference type="Proteomes" id="UP001187192"/>
    </source>
</evidence>
<reference evidence="2" key="1">
    <citation type="submission" date="2023-07" db="EMBL/GenBank/DDBJ databases">
        <title>draft genome sequence of fig (Ficus carica).</title>
        <authorList>
            <person name="Takahashi T."/>
            <person name="Nishimura K."/>
        </authorList>
    </citation>
    <scope>NUCLEOTIDE SEQUENCE</scope>
</reference>